<accession>A0ABN9V9N9</accession>
<comment type="caution">
    <text evidence="2">The sequence shown here is derived from an EMBL/GenBank/DDBJ whole genome shotgun (WGS) entry which is preliminary data.</text>
</comment>
<keyword evidence="3" id="KW-1185">Reference proteome</keyword>
<evidence type="ECO:0000313" key="2">
    <source>
        <dbReference type="EMBL" id="CAK0868865.1"/>
    </source>
</evidence>
<dbReference type="Proteomes" id="UP001189429">
    <property type="component" value="Unassembled WGS sequence"/>
</dbReference>
<reference evidence="2" key="1">
    <citation type="submission" date="2023-10" db="EMBL/GenBank/DDBJ databases">
        <authorList>
            <person name="Chen Y."/>
            <person name="Shah S."/>
            <person name="Dougan E. K."/>
            <person name="Thang M."/>
            <person name="Chan C."/>
        </authorList>
    </citation>
    <scope>NUCLEOTIDE SEQUENCE [LARGE SCALE GENOMIC DNA]</scope>
</reference>
<name>A0ABN9V9N9_9DINO</name>
<feature type="region of interest" description="Disordered" evidence="1">
    <location>
        <begin position="90"/>
        <end position="127"/>
    </location>
</feature>
<evidence type="ECO:0000256" key="1">
    <source>
        <dbReference type="SAM" id="MobiDB-lite"/>
    </source>
</evidence>
<gene>
    <name evidence="2" type="ORF">PCOR1329_LOCUS55392</name>
</gene>
<dbReference type="EMBL" id="CAUYUJ010016792">
    <property type="protein sequence ID" value="CAK0868865.1"/>
    <property type="molecule type" value="Genomic_DNA"/>
</dbReference>
<evidence type="ECO:0000313" key="3">
    <source>
        <dbReference type="Proteomes" id="UP001189429"/>
    </source>
</evidence>
<sequence length="127" mass="14722">MHKIKDVTADTVYRTRDLPAKYYTKIAPRKALQKERFQQTLNEMQLKAFKNFLKKQFEDEGAEATERLELDQLVQQAELARQIKVRNEGKGMRIQKAPPQYYPGTRIEVQPIRGGSSTDTVGIPRSR</sequence>
<organism evidence="2 3">
    <name type="scientific">Prorocentrum cordatum</name>
    <dbReference type="NCBI Taxonomy" id="2364126"/>
    <lineage>
        <taxon>Eukaryota</taxon>
        <taxon>Sar</taxon>
        <taxon>Alveolata</taxon>
        <taxon>Dinophyceae</taxon>
        <taxon>Prorocentrales</taxon>
        <taxon>Prorocentraceae</taxon>
        <taxon>Prorocentrum</taxon>
    </lineage>
</organism>
<proteinExistence type="predicted"/>
<protein>
    <submittedName>
        <fullName evidence="2">Uncharacterized protein</fullName>
    </submittedName>
</protein>